<dbReference type="OrthoDB" id="9772024at2"/>
<keyword evidence="1" id="KW-0378">Hydrolase</keyword>
<feature type="domain" description="GerMN" evidence="4">
    <location>
        <begin position="292"/>
        <end position="380"/>
    </location>
</feature>
<evidence type="ECO:0000259" key="4">
    <source>
        <dbReference type="SMART" id="SM00909"/>
    </source>
</evidence>
<dbReference type="Pfam" id="PF10646">
    <property type="entry name" value="Germane"/>
    <property type="match status" value="1"/>
</dbReference>
<keyword evidence="6" id="KW-1185">Reference proteome</keyword>
<protein>
    <submittedName>
        <fullName evidence="5">N-acetylmuramoyl-L-alanine amidase</fullName>
    </submittedName>
</protein>
<dbReference type="CDD" id="cd02696">
    <property type="entry name" value="MurNAc-LAA"/>
    <property type="match status" value="1"/>
</dbReference>
<dbReference type="STRING" id="1121420.SAMN02746098_04721"/>
<dbReference type="GO" id="GO:0009253">
    <property type="term" value="P:peptidoglycan catabolic process"/>
    <property type="evidence" value="ECO:0007669"/>
    <property type="project" value="InterPro"/>
</dbReference>
<dbReference type="EMBL" id="FQXJ01000027">
    <property type="protein sequence ID" value="SHI83836.1"/>
    <property type="molecule type" value="Genomic_DNA"/>
</dbReference>
<dbReference type="AlphaFoldDB" id="A0A1M6EED0"/>
<dbReference type="Proteomes" id="UP000183954">
    <property type="component" value="Unassembled WGS sequence"/>
</dbReference>
<name>A0A1M6EED0_9FIRM</name>
<dbReference type="SMART" id="SM00646">
    <property type="entry name" value="Ami_3"/>
    <property type="match status" value="1"/>
</dbReference>
<dbReference type="GO" id="GO:0030288">
    <property type="term" value="C:outer membrane-bounded periplasmic space"/>
    <property type="evidence" value="ECO:0007669"/>
    <property type="project" value="TreeGrafter"/>
</dbReference>
<evidence type="ECO:0000313" key="5">
    <source>
        <dbReference type="EMBL" id="SHI83836.1"/>
    </source>
</evidence>
<dbReference type="PANTHER" id="PTHR30404:SF0">
    <property type="entry name" value="N-ACETYLMURAMOYL-L-ALANINE AMIDASE AMIC"/>
    <property type="match status" value="1"/>
</dbReference>
<organism evidence="5 6">
    <name type="scientific">Desulfosporosinus lacus DSM 15449</name>
    <dbReference type="NCBI Taxonomy" id="1121420"/>
    <lineage>
        <taxon>Bacteria</taxon>
        <taxon>Bacillati</taxon>
        <taxon>Bacillota</taxon>
        <taxon>Clostridia</taxon>
        <taxon>Eubacteriales</taxon>
        <taxon>Desulfitobacteriaceae</taxon>
        <taxon>Desulfosporosinus</taxon>
    </lineage>
</organism>
<dbReference type="Gene3D" id="3.40.630.40">
    <property type="entry name" value="Zn-dependent exopeptidases"/>
    <property type="match status" value="1"/>
</dbReference>
<proteinExistence type="predicted"/>
<evidence type="ECO:0000256" key="2">
    <source>
        <dbReference type="SAM" id="Phobius"/>
    </source>
</evidence>
<dbReference type="InterPro" id="IPR050695">
    <property type="entry name" value="N-acetylmuramoyl_amidase_3"/>
</dbReference>
<keyword evidence="2" id="KW-0472">Membrane</keyword>
<evidence type="ECO:0000259" key="3">
    <source>
        <dbReference type="SMART" id="SM00646"/>
    </source>
</evidence>
<sequence>MSIRPIILIICRPWILAGIISLIILFIGAGSLKLTSAFSSSLKDKVIVIDPGHGGADPGAQNSGLKEKDINLDISLRLGKVLESKGCKVILTREVDMDFFLPGFVKGRMAKRAELNTRIKIATENNADLFISVHANSFPQRNSYGMETYYHLKSSAGKALAEIIHEKLTQVQPDNKRIAKAGDYYIINQAEMPSVIVEVGFISNPRERKLLLSEDYRNLVADAIGTGVEHYFQAFPQGVQDNSPTAGQEGPPTISENTYKLYFSNENLDSLVPEDRQINQSVWTKLNLSQKASLVMSELIQGPLSSKLTPTIAPTTKLLSVTTQNGLATIDFSKDIRDDFPGGASGEDMAIKSIIWSMTQIPGITSVRILVNGEFGDSIGGHILLDRTFNSQLDV</sequence>
<accession>A0A1M6EED0</accession>
<dbReference type="InterPro" id="IPR019606">
    <property type="entry name" value="GerMN"/>
</dbReference>
<dbReference type="SUPFAM" id="SSF53187">
    <property type="entry name" value="Zn-dependent exopeptidases"/>
    <property type="match status" value="1"/>
</dbReference>
<keyword evidence="2" id="KW-1133">Transmembrane helix</keyword>
<feature type="transmembrane region" description="Helical" evidence="2">
    <location>
        <begin position="6"/>
        <end position="29"/>
    </location>
</feature>
<dbReference type="InterPro" id="IPR002508">
    <property type="entry name" value="MurNAc-LAA_cat"/>
</dbReference>
<dbReference type="GO" id="GO:0008745">
    <property type="term" value="F:N-acetylmuramoyl-L-alanine amidase activity"/>
    <property type="evidence" value="ECO:0007669"/>
    <property type="project" value="InterPro"/>
</dbReference>
<dbReference type="SMART" id="SM00909">
    <property type="entry name" value="Germane"/>
    <property type="match status" value="1"/>
</dbReference>
<dbReference type="RefSeq" id="WP_073032698.1">
    <property type="nucleotide sequence ID" value="NZ_FQXJ01000027.1"/>
</dbReference>
<dbReference type="Pfam" id="PF01520">
    <property type="entry name" value="Amidase_3"/>
    <property type="match status" value="1"/>
</dbReference>
<dbReference type="PANTHER" id="PTHR30404">
    <property type="entry name" value="N-ACETYLMURAMOYL-L-ALANINE AMIDASE"/>
    <property type="match status" value="1"/>
</dbReference>
<gene>
    <name evidence="5" type="ORF">SAMN02746098_04721</name>
</gene>
<evidence type="ECO:0000256" key="1">
    <source>
        <dbReference type="ARBA" id="ARBA00022801"/>
    </source>
</evidence>
<feature type="domain" description="MurNAc-LAA" evidence="3">
    <location>
        <begin position="119"/>
        <end position="229"/>
    </location>
</feature>
<keyword evidence="2" id="KW-0812">Transmembrane</keyword>
<reference evidence="6" key="1">
    <citation type="submission" date="2016-11" db="EMBL/GenBank/DDBJ databases">
        <authorList>
            <person name="Varghese N."/>
            <person name="Submissions S."/>
        </authorList>
    </citation>
    <scope>NUCLEOTIDE SEQUENCE [LARGE SCALE GENOMIC DNA]</scope>
    <source>
        <strain evidence="6">DSM 15449</strain>
    </source>
</reference>
<evidence type="ECO:0000313" key="6">
    <source>
        <dbReference type="Proteomes" id="UP000183954"/>
    </source>
</evidence>